<dbReference type="EMBL" id="NBSK02000008">
    <property type="protein sequence ID" value="KAJ0192506.1"/>
    <property type="molecule type" value="Genomic_DNA"/>
</dbReference>
<keyword evidence="3" id="KW-1185">Reference proteome</keyword>
<dbReference type="InterPro" id="IPR015683">
    <property type="entry name" value="Ionotropic_Glu_rcpt"/>
</dbReference>
<sequence>MLVVVSSENGYGMGGNGVDWWWCLLEGNNLKNGEKFIAGKEKGRGVGTPDCIGNCTRALFSNIIIFQKGSPLIEEVSREIARIRLDGTLGSLENKWFKNQLSLPSRNSTMPKDLKLDSFSGLFIINATASTLTLFISLLWLLFLNFMERFDLAIVDLEGDLLG</sequence>
<keyword evidence="1" id="KW-0472">Membrane</keyword>
<feature type="transmembrane region" description="Helical" evidence="1">
    <location>
        <begin position="119"/>
        <end position="143"/>
    </location>
</feature>
<reference evidence="2 3" key="1">
    <citation type="journal article" date="2017" name="Nat. Commun.">
        <title>Genome assembly with in vitro proximity ligation data and whole-genome triplication in lettuce.</title>
        <authorList>
            <person name="Reyes-Chin-Wo S."/>
            <person name="Wang Z."/>
            <person name="Yang X."/>
            <person name="Kozik A."/>
            <person name="Arikit S."/>
            <person name="Song C."/>
            <person name="Xia L."/>
            <person name="Froenicke L."/>
            <person name="Lavelle D.O."/>
            <person name="Truco M.J."/>
            <person name="Xia R."/>
            <person name="Zhu S."/>
            <person name="Xu C."/>
            <person name="Xu H."/>
            <person name="Xu X."/>
            <person name="Cox K."/>
            <person name="Korf I."/>
            <person name="Meyers B.C."/>
            <person name="Michelmore R.W."/>
        </authorList>
    </citation>
    <scope>NUCLEOTIDE SEQUENCE [LARGE SCALE GENOMIC DNA]</scope>
    <source>
        <strain evidence="3">cv. Salinas</strain>
        <tissue evidence="2">Seedlings</tissue>
    </source>
</reference>
<dbReference type="Proteomes" id="UP000235145">
    <property type="component" value="Unassembled WGS sequence"/>
</dbReference>
<keyword evidence="1" id="KW-1133">Transmembrane helix</keyword>
<protein>
    <submittedName>
        <fullName evidence="2">Uncharacterized protein</fullName>
    </submittedName>
</protein>
<evidence type="ECO:0000313" key="2">
    <source>
        <dbReference type="EMBL" id="KAJ0192506.1"/>
    </source>
</evidence>
<comment type="caution">
    <text evidence="2">The sequence shown here is derived from an EMBL/GenBank/DDBJ whole genome shotgun (WGS) entry which is preliminary data.</text>
</comment>
<keyword evidence="1" id="KW-0812">Transmembrane</keyword>
<organism evidence="2 3">
    <name type="scientific">Lactuca sativa</name>
    <name type="common">Garden lettuce</name>
    <dbReference type="NCBI Taxonomy" id="4236"/>
    <lineage>
        <taxon>Eukaryota</taxon>
        <taxon>Viridiplantae</taxon>
        <taxon>Streptophyta</taxon>
        <taxon>Embryophyta</taxon>
        <taxon>Tracheophyta</taxon>
        <taxon>Spermatophyta</taxon>
        <taxon>Magnoliopsida</taxon>
        <taxon>eudicotyledons</taxon>
        <taxon>Gunneridae</taxon>
        <taxon>Pentapetalae</taxon>
        <taxon>asterids</taxon>
        <taxon>campanulids</taxon>
        <taxon>Asterales</taxon>
        <taxon>Asteraceae</taxon>
        <taxon>Cichorioideae</taxon>
        <taxon>Cichorieae</taxon>
        <taxon>Lactucinae</taxon>
        <taxon>Lactuca</taxon>
    </lineage>
</organism>
<evidence type="ECO:0000313" key="3">
    <source>
        <dbReference type="Proteomes" id="UP000235145"/>
    </source>
</evidence>
<dbReference type="AlphaFoldDB" id="A0A9R1UTE1"/>
<accession>A0A9R1UTE1</accession>
<proteinExistence type="predicted"/>
<gene>
    <name evidence="2" type="ORF">LSAT_V11C800427610</name>
</gene>
<dbReference type="Gene3D" id="3.40.190.10">
    <property type="entry name" value="Periplasmic binding protein-like II"/>
    <property type="match status" value="1"/>
</dbReference>
<dbReference type="PANTHER" id="PTHR18966">
    <property type="entry name" value="IONOTROPIC GLUTAMATE RECEPTOR"/>
    <property type="match status" value="1"/>
</dbReference>
<evidence type="ECO:0000256" key="1">
    <source>
        <dbReference type="SAM" id="Phobius"/>
    </source>
</evidence>
<name>A0A9R1UTE1_LACSA</name>
<dbReference type="SUPFAM" id="SSF53850">
    <property type="entry name" value="Periplasmic binding protein-like II"/>
    <property type="match status" value="1"/>
</dbReference>